<reference evidence="1" key="1">
    <citation type="journal article" date="2014" name="Int. J. Syst. Evol. Microbiol.">
        <title>Complete genome sequence of Corynebacterium casei LMG S-19264T (=DSM 44701T), isolated from a smear-ripened cheese.</title>
        <authorList>
            <consortium name="US DOE Joint Genome Institute (JGI-PGF)"/>
            <person name="Walter F."/>
            <person name="Albersmeier A."/>
            <person name="Kalinowski J."/>
            <person name="Ruckert C."/>
        </authorList>
    </citation>
    <scope>NUCLEOTIDE SEQUENCE</scope>
    <source>
        <strain evidence="1">CGMCC 4.7110</strain>
    </source>
</reference>
<dbReference type="EMBL" id="BMML01000028">
    <property type="protein sequence ID" value="GGN38786.1"/>
    <property type="molecule type" value="Genomic_DNA"/>
</dbReference>
<sequence length="120" mass="12239">MGPTASAATSCPSDEVCLYKDINFSGPMYVVPKITLSNGVKTSCVNDLAGKRFSDGTPADNQASSVKNNTDSALILNQHAETAGIYSVVSGGGSVADLRVAPAPATSGTVDLNDRVSRAC</sequence>
<reference evidence="1" key="2">
    <citation type="submission" date="2020-09" db="EMBL/GenBank/DDBJ databases">
        <authorList>
            <person name="Sun Q."/>
            <person name="Zhou Y."/>
        </authorList>
    </citation>
    <scope>NUCLEOTIDE SEQUENCE</scope>
    <source>
        <strain evidence="1">CGMCC 4.7110</strain>
    </source>
</reference>
<dbReference type="Gene3D" id="2.60.20.10">
    <property type="entry name" value="Crystallins"/>
    <property type="match status" value="1"/>
</dbReference>
<evidence type="ECO:0000313" key="1">
    <source>
        <dbReference type="EMBL" id="GGN38786.1"/>
    </source>
</evidence>
<protein>
    <submittedName>
        <fullName evidence="1">Uncharacterized protein</fullName>
    </submittedName>
</protein>
<name>A0A918CWA5_9ACTN</name>
<dbReference type="AlphaFoldDB" id="A0A918CWA5"/>
<evidence type="ECO:0000313" key="2">
    <source>
        <dbReference type="Proteomes" id="UP000653411"/>
    </source>
</evidence>
<gene>
    <name evidence="1" type="ORF">GCM10011578_084560</name>
</gene>
<dbReference type="Pfam" id="PF03995">
    <property type="entry name" value="Inhibitor_I36"/>
    <property type="match status" value="1"/>
</dbReference>
<proteinExistence type="predicted"/>
<keyword evidence="2" id="KW-1185">Reference proteome</keyword>
<organism evidence="1 2">
    <name type="scientific">Streptomyces fuscichromogenes</name>
    <dbReference type="NCBI Taxonomy" id="1324013"/>
    <lineage>
        <taxon>Bacteria</taxon>
        <taxon>Bacillati</taxon>
        <taxon>Actinomycetota</taxon>
        <taxon>Actinomycetes</taxon>
        <taxon>Kitasatosporales</taxon>
        <taxon>Streptomycetaceae</taxon>
        <taxon>Streptomyces</taxon>
    </lineage>
</organism>
<comment type="caution">
    <text evidence="1">The sequence shown here is derived from an EMBL/GenBank/DDBJ whole genome shotgun (WGS) entry which is preliminary data.</text>
</comment>
<accession>A0A918CWA5</accession>
<dbReference type="Proteomes" id="UP000653411">
    <property type="component" value="Unassembled WGS sequence"/>
</dbReference>